<name>A0A410T5C5_9CAUD</name>
<dbReference type="RefSeq" id="YP_010100350.1">
    <property type="nucleotide sequence ID" value="NC_055782.1"/>
</dbReference>
<dbReference type="GeneID" id="65118044"/>
<dbReference type="KEGG" id="vg:65118044"/>
<evidence type="ECO:0000313" key="2">
    <source>
        <dbReference type="Proteomes" id="UP000290498"/>
    </source>
</evidence>
<reference evidence="1 2" key="1">
    <citation type="submission" date="2018-11" db="EMBL/GenBank/DDBJ databases">
        <authorList>
            <person name="Ji L."/>
        </authorList>
    </citation>
    <scope>NUCLEOTIDE SEQUENCE [LARGE SCALE GENOMIC DNA]</scope>
</reference>
<sequence length="123" mass="13943">MVWSKRSGCILMLNLKLAVNATLHSDEDGDHRGLSEKATQYIKDLFKLSEDFQSIHTSTYDAVLATVLPVEIGDRIPAAVFFDKQKRFPDGYSILTSRVKSITKLRTDLYRVETNNTAYLVVM</sequence>
<accession>A0A410T5C5</accession>
<organism evidence="1 2">
    <name type="scientific">Escherichia phage AnYang</name>
    <dbReference type="NCBI Taxonomy" id="2499909"/>
    <lineage>
        <taxon>Viruses</taxon>
        <taxon>Duplodnaviria</taxon>
        <taxon>Heunggongvirae</taxon>
        <taxon>Uroviricota</taxon>
        <taxon>Caudoviricetes</taxon>
        <taxon>Pantevenvirales</taxon>
        <taxon>Straboviridae</taxon>
        <taxon>Tevenvirinae</taxon>
        <taxon>Dhakavirus</taxon>
        <taxon>Dhakavirus anyang</taxon>
    </lineage>
</organism>
<protein>
    <submittedName>
        <fullName evidence="1">Uncharacterized protein</fullName>
    </submittedName>
</protein>
<dbReference type="Proteomes" id="UP000290498">
    <property type="component" value="Segment"/>
</dbReference>
<proteinExistence type="predicted"/>
<keyword evidence="2" id="KW-1185">Reference proteome</keyword>
<evidence type="ECO:0000313" key="1">
    <source>
        <dbReference type="EMBL" id="QAU03767.1"/>
    </source>
</evidence>
<dbReference type="EMBL" id="MK234886">
    <property type="protein sequence ID" value="QAU03767.1"/>
    <property type="molecule type" value="Genomic_DNA"/>
</dbReference>